<evidence type="ECO:0000256" key="5">
    <source>
        <dbReference type="SAM" id="MobiDB-lite"/>
    </source>
</evidence>
<evidence type="ECO:0000313" key="8">
    <source>
        <dbReference type="Proteomes" id="UP000626109"/>
    </source>
</evidence>
<dbReference type="Pfam" id="PF06325">
    <property type="entry name" value="PrmA"/>
    <property type="match status" value="1"/>
</dbReference>
<comment type="caution">
    <text evidence="7">The sequence shown here is derived from an EMBL/GenBank/DDBJ whole genome shotgun (WGS) entry which is preliminary data.</text>
</comment>
<dbReference type="EMBL" id="CAJNNW010002476">
    <property type="protein sequence ID" value="CAE8644300.1"/>
    <property type="molecule type" value="Genomic_DNA"/>
</dbReference>
<dbReference type="InterPro" id="IPR011990">
    <property type="entry name" value="TPR-like_helical_dom_sf"/>
</dbReference>
<evidence type="ECO:0000313" key="7">
    <source>
        <dbReference type="EMBL" id="CAE8644300.1"/>
    </source>
</evidence>
<dbReference type="InterPro" id="IPR055135">
    <property type="entry name" value="PRMT_dom"/>
</dbReference>
<feature type="domain" description="Protein arginine N-methyltransferase" evidence="6">
    <location>
        <begin position="657"/>
        <end position="785"/>
    </location>
</feature>
<dbReference type="InterPro" id="IPR025799">
    <property type="entry name" value="Arg_MeTrfase"/>
</dbReference>
<dbReference type="Gene3D" id="1.25.40.10">
    <property type="entry name" value="Tetratricopeptide repeat domain"/>
    <property type="match status" value="1"/>
</dbReference>
<dbReference type="PANTHER" id="PTHR11006">
    <property type="entry name" value="PROTEIN ARGININE N-METHYLTRANSFERASE"/>
    <property type="match status" value="1"/>
</dbReference>
<organism evidence="7 8">
    <name type="scientific">Polarella glacialis</name>
    <name type="common">Dinoflagellate</name>
    <dbReference type="NCBI Taxonomy" id="89957"/>
    <lineage>
        <taxon>Eukaryota</taxon>
        <taxon>Sar</taxon>
        <taxon>Alveolata</taxon>
        <taxon>Dinophyceae</taxon>
        <taxon>Suessiales</taxon>
        <taxon>Suessiaceae</taxon>
        <taxon>Polarella</taxon>
    </lineage>
</organism>
<sequence>MAGVQSPELKTRLDFAGRFWASCKRRRTEISVPSVQCHENEDATKRYAQAKAALKENDRVLAKSLLLQCLQLTDDTALEARALSLLGKVNYQNKDFDMAALAFLASFQRENNETLGREAHQNLQVSLAKVMPVMSIFVAINDDARWPLIAHAITKALGPSFGEKPVAICIGEHTGWLLALLARKSGAAAALGETGSRTLQEVAAGVAIANGVEQFFAVDSWDAKEPMLGPARLAIFDPFLGGGSGGCGALSAGLATIRKLRSESTDAGPMLAADARLLPARVRIVGVMVESESILRRNNVSSQSGAECECLNLHGFVSRFQQDMCAVNLDDHSHKLLTAAAVLHVVDVDKATDPVFPVEAGVGETEVEVEVTIQGQLDCLVFWLDVSYCDEASSSENQGMPTLSSRPHSLTSNNNSNNRRSLPIQGGGQHAFYCRGQSIQQSALHCGQRLRVRTSLGCTGCPMFHVRSLGDDDATAMSELPQIYGEGHRYRPLAYHFPMLSDRTRNSTYDRAIRNAIEGFCEQHGRPPRVLDIGSGSGLLSMFAARAGATQVVALEAENELAEASISIIQSNNLSDRIRVIPRNSRELFAEDIGGRADLIVSEIFGDEALSEAVLPTLAHAAEHLLAEGGQFLPATCTVFAALAHCDSLNNLFEVSSLAGFDVSALNQLGSTQDSMRLNNLRGLSLCTEATAVARFNFNGRPIELECQFKETSFAKDDLPEDGIAANCIVHWFELGFDMGADKSDVLSTAPNSDSNCWKQGIVWLDDRTCLLQPGDSIRLQLHVELDRMTFSVPG</sequence>
<dbReference type="GO" id="GO:0042054">
    <property type="term" value="F:histone methyltransferase activity"/>
    <property type="evidence" value="ECO:0007669"/>
    <property type="project" value="TreeGrafter"/>
</dbReference>
<evidence type="ECO:0000259" key="6">
    <source>
        <dbReference type="Pfam" id="PF22528"/>
    </source>
</evidence>
<dbReference type="GO" id="GO:0016274">
    <property type="term" value="F:protein-arginine N-methyltransferase activity"/>
    <property type="evidence" value="ECO:0007669"/>
    <property type="project" value="InterPro"/>
</dbReference>
<accession>A0A813I1P6</accession>
<dbReference type="Proteomes" id="UP000626109">
    <property type="component" value="Unassembled WGS sequence"/>
</dbReference>
<dbReference type="Gene3D" id="3.40.50.150">
    <property type="entry name" value="Vaccinia Virus protein VP39"/>
    <property type="match status" value="1"/>
</dbReference>
<evidence type="ECO:0000256" key="2">
    <source>
        <dbReference type="ARBA" id="ARBA00022679"/>
    </source>
</evidence>
<dbReference type="PANTHER" id="PTHR11006:SF4">
    <property type="entry name" value="PROTEIN ARGININE N-METHYLTRANSFERASE 7"/>
    <property type="match status" value="1"/>
</dbReference>
<dbReference type="GO" id="GO:0032259">
    <property type="term" value="P:methylation"/>
    <property type="evidence" value="ECO:0007669"/>
    <property type="project" value="UniProtKB-KW"/>
</dbReference>
<keyword evidence="3 4" id="KW-0949">S-adenosyl-L-methionine</keyword>
<proteinExistence type="predicted"/>
<evidence type="ECO:0000256" key="3">
    <source>
        <dbReference type="ARBA" id="ARBA00022691"/>
    </source>
</evidence>
<dbReference type="Gene3D" id="2.70.160.11">
    <property type="entry name" value="Hnrnp arginine n-methyltransferase1"/>
    <property type="match status" value="2"/>
</dbReference>
<dbReference type="PROSITE" id="PS51678">
    <property type="entry name" value="SAM_MT_PRMT"/>
    <property type="match status" value="1"/>
</dbReference>
<gene>
    <name evidence="7" type="ORF">PGLA2088_LOCUS2941</name>
</gene>
<protein>
    <recommendedName>
        <fullName evidence="6">Protein arginine N-methyltransferase domain-containing protein</fullName>
    </recommendedName>
</protein>
<dbReference type="Pfam" id="PF22528">
    <property type="entry name" value="PRMT_C"/>
    <property type="match status" value="1"/>
</dbReference>
<dbReference type="SUPFAM" id="SSF53335">
    <property type="entry name" value="S-adenosyl-L-methionine-dependent methyltransferases"/>
    <property type="match status" value="1"/>
</dbReference>
<feature type="compositionally biased region" description="Polar residues" evidence="5">
    <location>
        <begin position="396"/>
        <end position="411"/>
    </location>
</feature>
<feature type="compositionally biased region" description="Low complexity" evidence="5">
    <location>
        <begin position="412"/>
        <end position="421"/>
    </location>
</feature>
<keyword evidence="1 4" id="KW-0489">Methyltransferase</keyword>
<keyword evidence="2 4" id="KW-0808">Transferase</keyword>
<evidence type="ECO:0000256" key="1">
    <source>
        <dbReference type="ARBA" id="ARBA00022603"/>
    </source>
</evidence>
<dbReference type="InterPro" id="IPR029063">
    <property type="entry name" value="SAM-dependent_MTases_sf"/>
</dbReference>
<dbReference type="CDD" id="cd02440">
    <property type="entry name" value="AdoMet_MTases"/>
    <property type="match status" value="1"/>
</dbReference>
<reference evidence="7" key="1">
    <citation type="submission" date="2021-02" db="EMBL/GenBank/DDBJ databases">
        <authorList>
            <person name="Dougan E. K."/>
            <person name="Rhodes N."/>
            <person name="Thang M."/>
            <person name="Chan C."/>
        </authorList>
    </citation>
    <scope>NUCLEOTIDE SEQUENCE</scope>
</reference>
<dbReference type="AlphaFoldDB" id="A0A813I1P6"/>
<evidence type="ECO:0000256" key="4">
    <source>
        <dbReference type="PROSITE-ProRule" id="PRU01015"/>
    </source>
</evidence>
<name>A0A813I1P6_POLGL</name>
<feature type="region of interest" description="Disordered" evidence="5">
    <location>
        <begin position="396"/>
        <end position="422"/>
    </location>
</feature>